<dbReference type="EMBL" id="JAHLQT010003582">
    <property type="protein sequence ID" value="KAG7176222.1"/>
    <property type="molecule type" value="Genomic_DNA"/>
</dbReference>
<sequence>MGCLLSVSSNTCVNLVNLAGVGDLSDVSLHRKKRASLLSASRYSSLFSAKRRGSSGERGLHSPSSPRRPGLLVADALRNLQRAHSFRHGECYLCNYKNKSCNGVCIHREIFTSVKPGYYSSYYNRDSHDGVKRGGSLRKSLNALPSSRESDVFSLDSLSKGTALRRTIKTGSSRSFKAKNRKSMRSITAFPSDAPPPELGIKPQISYRLTRRSLGHEMYEASVTSFEENEALATLQDILSANSVNDSSYPSSADNNENNTYEPIRPPLPKRNRKKKHQDNPAAPYDPIDHSVTQNECLVRKGTLTASDFGLLKDSKNSPPLLKPLAPNPLYATVLELNPDFDDFSDSILSSGSEERESPRQGGSEGDNMGEYYYSEERQNNTHTRDNLNHDRTETTEDDCEEDDCDSLAQSSETLQMTVKEKIAVMER</sequence>
<dbReference type="Proteomes" id="UP000747542">
    <property type="component" value="Unassembled WGS sequence"/>
</dbReference>
<name>A0A8J5TP08_HOMAM</name>
<proteinExistence type="predicted"/>
<feature type="compositionally biased region" description="Basic residues" evidence="1">
    <location>
        <begin position="268"/>
        <end position="277"/>
    </location>
</feature>
<comment type="caution">
    <text evidence="2">The sequence shown here is derived from an EMBL/GenBank/DDBJ whole genome shotgun (WGS) entry which is preliminary data.</text>
</comment>
<accession>A0A8J5TP08</accession>
<feature type="region of interest" description="Disordered" evidence="1">
    <location>
        <begin position="345"/>
        <end position="413"/>
    </location>
</feature>
<dbReference type="AlphaFoldDB" id="A0A8J5TP08"/>
<feature type="compositionally biased region" description="Basic and acidic residues" evidence="1">
    <location>
        <begin position="375"/>
        <end position="395"/>
    </location>
</feature>
<gene>
    <name evidence="2" type="ORF">Hamer_G008989</name>
</gene>
<protein>
    <submittedName>
        <fullName evidence="2">Uncharacterized protein</fullName>
    </submittedName>
</protein>
<evidence type="ECO:0000313" key="3">
    <source>
        <dbReference type="Proteomes" id="UP000747542"/>
    </source>
</evidence>
<keyword evidence="3" id="KW-1185">Reference proteome</keyword>
<feature type="compositionally biased region" description="Polar residues" evidence="1">
    <location>
        <begin position="245"/>
        <end position="261"/>
    </location>
</feature>
<evidence type="ECO:0000256" key="1">
    <source>
        <dbReference type="SAM" id="MobiDB-lite"/>
    </source>
</evidence>
<organism evidence="2 3">
    <name type="scientific">Homarus americanus</name>
    <name type="common">American lobster</name>
    <dbReference type="NCBI Taxonomy" id="6706"/>
    <lineage>
        <taxon>Eukaryota</taxon>
        <taxon>Metazoa</taxon>
        <taxon>Ecdysozoa</taxon>
        <taxon>Arthropoda</taxon>
        <taxon>Crustacea</taxon>
        <taxon>Multicrustacea</taxon>
        <taxon>Malacostraca</taxon>
        <taxon>Eumalacostraca</taxon>
        <taxon>Eucarida</taxon>
        <taxon>Decapoda</taxon>
        <taxon>Pleocyemata</taxon>
        <taxon>Astacidea</taxon>
        <taxon>Nephropoidea</taxon>
        <taxon>Nephropidae</taxon>
        <taxon>Homarus</taxon>
    </lineage>
</organism>
<feature type="region of interest" description="Disordered" evidence="1">
    <location>
        <begin position="176"/>
        <end position="201"/>
    </location>
</feature>
<evidence type="ECO:0000313" key="2">
    <source>
        <dbReference type="EMBL" id="KAG7176222.1"/>
    </source>
</evidence>
<feature type="region of interest" description="Disordered" evidence="1">
    <location>
        <begin position="49"/>
        <end position="69"/>
    </location>
</feature>
<feature type="compositionally biased region" description="Acidic residues" evidence="1">
    <location>
        <begin position="396"/>
        <end position="406"/>
    </location>
</feature>
<feature type="region of interest" description="Disordered" evidence="1">
    <location>
        <begin position="245"/>
        <end position="289"/>
    </location>
</feature>
<reference evidence="2" key="1">
    <citation type="journal article" date="2021" name="Sci. Adv.">
        <title>The American lobster genome reveals insights on longevity, neural, and immune adaptations.</title>
        <authorList>
            <person name="Polinski J.M."/>
            <person name="Zimin A.V."/>
            <person name="Clark K.F."/>
            <person name="Kohn A.B."/>
            <person name="Sadowski N."/>
            <person name="Timp W."/>
            <person name="Ptitsyn A."/>
            <person name="Khanna P."/>
            <person name="Romanova D.Y."/>
            <person name="Williams P."/>
            <person name="Greenwood S.J."/>
            <person name="Moroz L.L."/>
            <person name="Walt D.R."/>
            <person name="Bodnar A.G."/>
        </authorList>
    </citation>
    <scope>NUCLEOTIDE SEQUENCE</scope>
    <source>
        <strain evidence="2">GMGI-L3</strain>
    </source>
</reference>